<evidence type="ECO:0000256" key="9">
    <source>
        <dbReference type="SAM" id="Coils"/>
    </source>
</evidence>
<keyword evidence="13" id="KW-1185">Reference proteome</keyword>
<dbReference type="AlphaFoldDB" id="A0A5J5AZQ1"/>
<dbReference type="GO" id="GO:0016929">
    <property type="term" value="F:deSUMOylase activity"/>
    <property type="evidence" value="ECO:0007669"/>
    <property type="project" value="TreeGrafter"/>
</dbReference>
<dbReference type="InterPro" id="IPR003035">
    <property type="entry name" value="RWP-RK_dom"/>
</dbReference>
<evidence type="ECO:0000256" key="8">
    <source>
        <dbReference type="ARBA" id="ARBA00023242"/>
    </source>
</evidence>
<feature type="domain" description="Ubiquitin-like protease family profile" evidence="10">
    <location>
        <begin position="825"/>
        <end position="1005"/>
    </location>
</feature>
<dbReference type="Pfam" id="PF02042">
    <property type="entry name" value="RWP-RK"/>
    <property type="match status" value="1"/>
</dbReference>
<evidence type="ECO:0000313" key="13">
    <source>
        <dbReference type="Proteomes" id="UP000325577"/>
    </source>
</evidence>
<dbReference type="PROSITE" id="PS50600">
    <property type="entry name" value="ULP_PROTEASE"/>
    <property type="match status" value="1"/>
</dbReference>
<evidence type="ECO:0000259" key="10">
    <source>
        <dbReference type="PROSITE" id="PS50600"/>
    </source>
</evidence>
<sequence length="1045" mass="118717">MSDQHEEISMSHSKLTWPLFAPLHLQDTSGTNILLPSDWVETPDDQRYDFSGKLNSTLGDFPRSIPSADMNEPGIPDSEFQRYFYNEIFMTSSELLLVANFTSNSPLMGKLFSLVETSDEKKFIFDKSPRVVQMEILELLSDIYPNTILKDAAIQDPSMDGGPCLSLQWIQIPCHDMSQSELVFDFKARSNGGNVATTSHDIYFESWILRYFVVLDPSMDGELRLRVQWTMQKPCRDMSPPDLGFVMDFHPRSNGRSVASASHDIYSERILSYMAALDSMDGELSLKVKLMQIPRHDVFPPFNPRSNEETVATRSQNCIAIPFSKETNTRKISDNKCKSMRYSISLETIEALRSMRMEDAVMKLGISKSTLKRKCRELGISNWQRPKEKKDNCSITKQTLAIKSAQGTQDPTVIDPSVSTQVLGVAGNLSLSDSARLNPPPFISVSCNAGEYLKQTARGKPEEISVIISELYTPLPVGDLPGSSVLIEALVSAARNVQATLVDQLLSMDPFHPRAMVQEANPVLKFLENCPINVVAFCEAIKNYIVTSYELALAQGDQSIGFSAVLEEARLHVESLTLKQSNLNDCVLESKSGLEHTRLEIEHYETQLADLRSRHQKERLALGEIERNLDCTTQELFDAKRSLDDLSDHLKMLEKAVDNSRNELRFSECGKEHPQCTTSLISRIATSSHLPHSEEHPFLSLPNPLSSHLPPLKIKVSSYKMKYASSLQHSLLFSSTEESSPSHIKTRGTDETNPSRFFCSPWEGGVMYKKAKAENNVTKEIEAEAKKYIFNNIWRINQLEKIKIKDYIFDEEKDPREVLVEIYIQHVNRSSMLTLKPGKWIDADIINTIVNKLTLEQVKLYPNMEMQAWYLPTYFSQIILAGNFKPQHLANSYFGAGRYTGKLSACEKVYIPFNTGNNHWLLCMINFRCKCINILDPLSTKALNQQQEEEVRTLANSLQLILKCHHVSDNIPKIDDFPIERLDWVPQQNNSHDCGLYLIKYLEERNLVSGMQYKFDSAEEREKLAMDLFLHEDNTKKHSVLRNVL</sequence>
<evidence type="ECO:0000259" key="11">
    <source>
        <dbReference type="PROSITE" id="PS51519"/>
    </source>
</evidence>
<dbReference type="Gene3D" id="3.40.395.10">
    <property type="entry name" value="Adenoviral Proteinase, Chain A"/>
    <property type="match status" value="1"/>
</dbReference>
<dbReference type="PROSITE" id="PS51519">
    <property type="entry name" value="RWP_RK"/>
    <property type="match status" value="1"/>
</dbReference>
<dbReference type="SUPFAM" id="SSF54001">
    <property type="entry name" value="Cysteine proteinases"/>
    <property type="match status" value="1"/>
</dbReference>
<evidence type="ECO:0000256" key="3">
    <source>
        <dbReference type="ARBA" id="ARBA00022801"/>
    </source>
</evidence>
<evidence type="ECO:0000256" key="1">
    <source>
        <dbReference type="ARBA" id="ARBA00005234"/>
    </source>
</evidence>
<evidence type="ECO:0000313" key="12">
    <source>
        <dbReference type="EMBL" id="KAA8535770.1"/>
    </source>
</evidence>
<proteinExistence type="inferred from homology"/>
<evidence type="ECO:0000256" key="6">
    <source>
        <dbReference type="ARBA" id="ARBA00023125"/>
    </source>
</evidence>
<accession>A0A5J5AZQ1</accession>
<keyword evidence="9" id="KW-0175">Coiled coil</keyword>
<feature type="coiled-coil region" evidence="9">
    <location>
        <begin position="594"/>
        <end position="663"/>
    </location>
</feature>
<evidence type="ECO:0000256" key="5">
    <source>
        <dbReference type="ARBA" id="ARBA00023015"/>
    </source>
</evidence>
<gene>
    <name evidence="12" type="ORF">F0562_030728</name>
</gene>
<dbReference type="EMBL" id="CM018040">
    <property type="protein sequence ID" value="KAA8535770.1"/>
    <property type="molecule type" value="Genomic_DNA"/>
</dbReference>
<dbReference type="Proteomes" id="UP000325577">
    <property type="component" value="Linkage Group LG17"/>
</dbReference>
<keyword evidence="5" id="KW-0805">Transcription regulation</keyword>
<dbReference type="OrthoDB" id="1694156at2759"/>
<dbReference type="InterPro" id="IPR038765">
    <property type="entry name" value="Papain-like_cys_pep_sf"/>
</dbReference>
<dbReference type="GO" id="GO:0016926">
    <property type="term" value="P:protein desumoylation"/>
    <property type="evidence" value="ECO:0007669"/>
    <property type="project" value="TreeGrafter"/>
</dbReference>
<dbReference type="Pfam" id="PF02902">
    <property type="entry name" value="Peptidase_C48"/>
    <property type="match status" value="1"/>
</dbReference>
<dbReference type="PANTHER" id="PTHR12606:SF157">
    <property type="entry name" value="OS06G0122600 PROTEIN"/>
    <property type="match status" value="1"/>
</dbReference>
<keyword evidence="3" id="KW-0378">Hydrolase</keyword>
<evidence type="ECO:0000256" key="4">
    <source>
        <dbReference type="ARBA" id="ARBA00022807"/>
    </source>
</evidence>
<dbReference type="GO" id="GO:0006508">
    <property type="term" value="P:proteolysis"/>
    <property type="evidence" value="ECO:0007669"/>
    <property type="project" value="UniProtKB-KW"/>
</dbReference>
<dbReference type="GO" id="GO:0005634">
    <property type="term" value="C:nucleus"/>
    <property type="evidence" value="ECO:0007669"/>
    <property type="project" value="TreeGrafter"/>
</dbReference>
<keyword evidence="8" id="KW-0539">Nucleus</keyword>
<dbReference type="GO" id="GO:0003677">
    <property type="term" value="F:DNA binding"/>
    <property type="evidence" value="ECO:0007669"/>
    <property type="project" value="UniProtKB-KW"/>
</dbReference>
<keyword evidence="2" id="KW-0645">Protease</keyword>
<evidence type="ECO:0008006" key="14">
    <source>
        <dbReference type="Google" id="ProtNLM"/>
    </source>
</evidence>
<comment type="similarity">
    <text evidence="1">Belongs to the peptidase C48 family.</text>
</comment>
<keyword evidence="4" id="KW-0788">Thiol protease</keyword>
<reference evidence="12 13" key="1">
    <citation type="submission" date="2019-09" db="EMBL/GenBank/DDBJ databases">
        <title>A chromosome-level genome assembly of the Chinese tupelo Nyssa sinensis.</title>
        <authorList>
            <person name="Yang X."/>
            <person name="Kang M."/>
            <person name="Yang Y."/>
            <person name="Xiong H."/>
            <person name="Wang M."/>
            <person name="Zhang Z."/>
            <person name="Wang Z."/>
            <person name="Wu H."/>
            <person name="Ma T."/>
            <person name="Liu J."/>
            <person name="Xi Z."/>
        </authorList>
    </citation>
    <scope>NUCLEOTIDE SEQUENCE [LARGE SCALE GENOMIC DNA]</scope>
    <source>
        <strain evidence="12">J267</strain>
        <tissue evidence="12">Leaf</tissue>
    </source>
</reference>
<dbReference type="PANTHER" id="PTHR12606">
    <property type="entry name" value="SENTRIN/SUMO-SPECIFIC PROTEASE"/>
    <property type="match status" value="1"/>
</dbReference>
<evidence type="ECO:0000256" key="2">
    <source>
        <dbReference type="ARBA" id="ARBA00022670"/>
    </source>
</evidence>
<feature type="domain" description="RWP-RK" evidence="11">
    <location>
        <begin position="325"/>
        <end position="411"/>
    </location>
</feature>
<evidence type="ECO:0000256" key="7">
    <source>
        <dbReference type="ARBA" id="ARBA00023163"/>
    </source>
</evidence>
<name>A0A5J5AZQ1_9ASTE</name>
<dbReference type="InterPro" id="IPR003653">
    <property type="entry name" value="Peptidase_C48_C"/>
</dbReference>
<keyword evidence="7" id="KW-0804">Transcription</keyword>
<protein>
    <recommendedName>
        <fullName evidence="14">Ubiquitin-like protease family profile domain-containing protein</fullName>
    </recommendedName>
</protein>
<keyword evidence="6" id="KW-0238">DNA-binding</keyword>
<organism evidence="12 13">
    <name type="scientific">Nyssa sinensis</name>
    <dbReference type="NCBI Taxonomy" id="561372"/>
    <lineage>
        <taxon>Eukaryota</taxon>
        <taxon>Viridiplantae</taxon>
        <taxon>Streptophyta</taxon>
        <taxon>Embryophyta</taxon>
        <taxon>Tracheophyta</taxon>
        <taxon>Spermatophyta</taxon>
        <taxon>Magnoliopsida</taxon>
        <taxon>eudicotyledons</taxon>
        <taxon>Gunneridae</taxon>
        <taxon>Pentapetalae</taxon>
        <taxon>asterids</taxon>
        <taxon>Cornales</taxon>
        <taxon>Nyssaceae</taxon>
        <taxon>Nyssa</taxon>
    </lineage>
</organism>